<protein>
    <recommendedName>
        <fullName evidence="3">GTPase</fullName>
    </recommendedName>
</protein>
<gene>
    <name evidence="1" type="ORF">GPA21_07745</name>
</gene>
<reference evidence="1" key="1">
    <citation type="submission" date="2019-12" db="EMBL/GenBank/DDBJ databases">
        <title>Comparative genomics gives insights into the taxonomy of the Azoarcus-Aromatoleum group and reveals separate origins of nif in the plant-associated Azoarcus and non-plant-associated Aromatoleum sub-groups.</title>
        <authorList>
            <person name="Lafos M."/>
            <person name="Maluk M."/>
            <person name="Batista M."/>
            <person name="Junghare M."/>
            <person name="Carmona M."/>
            <person name="Faoro H."/>
            <person name="Cruz L.M."/>
            <person name="Battistoni F."/>
            <person name="De Souza E."/>
            <person name="Pedrosa F."/>
            <person name="Chen W.-M."/>
            <person name="Poole P.S."/>
            <person name="Dixon R.A."/>
            <person name="James E.K."/>
        </authorList>
    </citation>
    <scope>NUCLEOTIDE SEQUENCE</scope>
    <source>
        <strain evidence="1">NSC3</strain>
    </source>
</reference>
<evidence type="ECO:0008006" key="3">
    <source>
        <dbReference type="Google" id="ProtNLM"/>
    </source>
</evidence>
<proteinExistence type="predicted"/>
<comment type="caution">
    <text evidence="1">The sequence shown here is derived from an EMBL/GenBank/DDBJ whole genome shotgun (WGS) entry which is preliminary data.</text>
</comment>
<sequence length="504" mass="56112">MRDDSHSRPQIQRIRDWLAAEPAAECLDDLAAWQAQLKALLELDTPMAERSSCIGGLAARLLDISDRFKPRLLAATLPLAREVHAGVLDIVRSLHEVGLRFDVDEEREALDEDAVVEAAAWQMRLVGEAFLLSCMGGVEPPHPLWKTANRLLLRHDRLIEALAPGQALSPSVGALLGAYKRMLATAVLQPESLTARELAWVHDYLDVVAGATELSWRPLQPESSVFWLNAREDNPPVAQVRRPPLGTGRVLFFSALALAKRVQEQIEWLEARIAEAEVVGIERDGELLESDSSGLPLGLTPVEALSLLHRMHERWATPQTRDQPRRRKLYTVQVCKGLREIWRMHKRGRPGDEVSEWMVYNESPGGYAIISVGGVHGVISAGMALALRRGIGEPWSICVVRWVRSEKPEEVELGLQVVSESCVPVSVAFRGASERSTTPALLLPPREGRRNNAIMSPAGTYASRRFVMVRETGQLYVAQGRVQSLDMQTANIELYQYEIDPYPI</sequence>
<dbReference type="RefSeq" id="WP_168987629.1">
    <property type="nucleotide sequence ID" value="NZ_CAWPHM010000259.1"/>
</dbReference>
<evidence type="ECO:0000313" key="1">
    <source>
        <dbReference type="EMBL" id="NMG02863.1"/>
    </source>
</evidence>
<dbReference type="EMBL" id="WTVM01000035">
    <property type="protein sequence ID" value="NMG02863.1"/>
    <property type="molecule type" value="Genomic_DNA"/>
</dbReference>
<accession>A0A972F760</accession>
<keyword evidence="2" id="KW-1185">Reference proteome</keyword>
<dbReference type="AlphaFoldDB" id="A0A972F760"/>
<evidence type="ECO:0000313" key="2">
    <source>
        <dbReference type="Proteomes" id="UP000599523"/>
    </source>
</evidence>
<name>A0A972F760_9RHOO</name>
<dbReference type="Proteomes" id="UP000599523">
    <property type="component" value="Unassembled WGS sequence"/>
</dbReference>
<organism evidence="1 2">
    <name type="scientific">Azoarcus taiwanensis</name>
    <dbReference type="NCBI Taxonomy" id="666964"/>
    <lineage>
        <taxon>Bacteria</taxon>
        <taxon>Pseudomonadati</taxon>
        <taxon>Pseudomonadota</taxon>
        <taxon>Betaproteobacteria</taxon>
        <taxon>Rhodocyclales</taxon>
        <taxon>Zoogloeaceae</taxon>
        <taxon>Azoarcus</taxon>
    </lineage>
</organism>